<name>A0A2C9UVZ2_MANES</name>
<evidence type="ECO:0000256" key="1">
    <source>
        <dbReference type="ARBA" id="ARBA00004141"/>
    </source>
</evidence>
<gene>
    <name evidence="6" type="ORF">MANES_12G127700v8</name>
</gene>
<dbReference type="Pfam" id="PF14159">
    <property type="entry name" value="CAAD"/>
    <property type="match status" value="1"/>
</dbReference>
<evidence type="ECO:0000256" key="2">
    <source>
        <dbReference type="SAM" id="Coils"/>
    </source>
</evidence>
<feature type="transmembrane region" description="Helical" evidence="4">
    <location>
        <begin position="157"/>
        <end position="173"/>
    </location>
</feature>
<comment type="subcellular location">
    <subcellularLocation>
        <location evidence="1">Membrane</location>
        <topology evidence="1">Multi-pass membrane protein</topology>
    </subcellularLocation>
</comment>
<dbReference type="InterPro" id="IPR025564">
    <property type="entry name" value="CAAD_dom"/>
</dbReference>
<keyword evidence="4" id="KW-0472">Membrane</keyword>
<dbReference type="InterPro" id="IPR033344">
    <property type="entry name" value="CURT1"/>
</dbReference>
<evidence type="ECO:0000313" key="6">
    <source>
        <dbReference type="EMBL" id="OAY35755.1"/>
    </source>
</evidence>
<feature type="coiled-coil region" evidence="2">
    <location>
        <begin position="170"/>
        <end position="197"/>
    </location>
</feature>
<dbReference type="Proteomes" id="UP000091857">
    <property type="component" value="Chromosome 12"/>
</dbReference>
<evidence type="ECO:0000313" key="7">
    <source>
        <dbReference type="Proteomes" id="UP000091857"/>
    </source>
</evidence>
<evidence type="ECO:0000259" key="5">
    <source>
        <dbReference type="Pfam" id="PF14159"/>
    </source>
</evidence>
<dbReference type="EMBL" id="CM004398">
    <property type="protein sequence ID" value="OAY35755.1"/>
    <property type="molecule type" value="Genomic_DNA"/>
</dbReference>
<evidence type="ECO:0000256" key="4">
    <source>
        <dbReference type="SAM" id="Phobius"/>
    </source>
</evidence>
<dbReference type="OrthoDB" id="2014299at2759"/>
<protein>
    <recommendedName>
        <fullName evidence="5">Cyanobacterial aminoacyl-tRNA synthetase CAAD domain-containing protein</fullName>
    </recommendedName>
</protein>
<dbReference type="STRING" id="3983.A0A2C9UVZ2"/>
<keyword evidence="4" id="KW-0812">Transmembrane</keyword>
<comment type="caution">
    <text evidence="6">The sequence shown here is derived from an EMBL/GenBank/DDBJ whole genome shotgun (WGS) entry which is preliminary data.</text>
</comment>
<reference evidence="7" key="1">
    <citation type="journal article" date="2016" name="Nat. Biotechnol.">
        <title>Sequencing wild and cultivated cassava and related species reveals extensive interspecific hybridization and genetic diversity.</title>
        <authorList>
            <person name="Bredeson J.V."/>
            <person name="Lyons J.B."/>
            <person name="Prochnik S.E."/>
            <person name="Wu G.A."/>
            <person name="Ha C.M."/>
            <person name="Edsinger-Gonzales E."/>
            <person name="Grimwood J."/>
            <person name="Schmutz J."/>
            <person name="Rabbi I.Y."/>
            <person name="Egesi C."/>
            <person name="Nauluvula P."/>
            <person name="Lebot V."/>
            <person name="Ndunguru J."/>
            <person name="Mkamilo G."/>
            <person name="Bart R.S."/>
            <person name="Setter T.L."/>
            <person name="Gleadow R.M."/>
            <person name="Kulakow P."/>
            <person name="Ferguson M.E."/>
            <person name="Rounsley S."/>
            <person name="Rokhsar D.S."/>
        </authorList>
    </citation>
    <scope>NUCLEOTIDE SEQUENCE [LARGE SCALE GENOMIC DNA]</scope>
    <source>
        <strain evidence="7">cv. AM560-2</strain>
    </source>
</reference>
<feature type="region of interest" description="Disordered" evidence="3">
    <location>
        <begin position="72"/>
        <end position="104"/>
    </location>
</feature>
<keyword evidence="4" id="KW-1133">Transmembrane helix</keyword>
<dbReference type="AlphaFoldDB" id="A0A2C9UVZ2"/>
<feature type="transmembrane region" description="Helical" evidence="4">
    <location>
        <begin position="124"/>
        <end position="145"/>
    </location>
</feature>
<evidence type="ECO:0000256" key="3">
    <source>
        <dbReference type="SAM" id="MobiDB-lite"/>
    </source>
</evidence>
<accession>A0A2C9UVZ2</accession>
<dbReference type="Gramene" id="Manes.12G127700.1.v8.1">
    <property type="protein sequence ID" value="Manes.12G127700.1.v8.1.CDS"/>
    <property type="gene ID" value="Manes.12G127700.v8.1"/>
</dbReference>
<keyword evidence="7" id="KW-1185">Reference proteome</keyword>
<feature type="compositionally biased region" description="Acidic residues" evidence="3">
    <location>
        <begin position="94"/>
        <end position="104"/>
    </location>
</feature>
<dbReference type="PANTHER" id="PTHR33222:SF2">
    <property type="entry name" value="PROTEIN CURVATURE THYLAKOID 1D, CHLOROPLASTIC"/>
    <property type="match status" value="1"/>
</dbReference>
<sequence>MELCTAQSLSNLPKIFTSRPILILSKTALNLQQAHIPSSGRRCSPHSRFLSVPRSITPEESSSGASLYVTEERDNEVTVEVDPPSEKKVYNESSETEAPLDDSPVDEQLSDFWANLKFEDTYSILLYGGGTLVALWLASAVVSAIDSIPLFPKLLEVVGLGYSIWFTTRYLLFKKSRDELAAKVEELKQQVLGSSDN</sequence>
<organism evidence="6 7">
    <name type="scientific">Manihot esculenta</name>
    <name type="common">Cassava</name>
    <name type="synonym">Jatropha manihot</name>
    <dbReference type="NCBI Taxonomy" id="3983"/>
    <lineage>
        <taxon>Eukaryota</taxon>
        <taxon>Viridiplantae</taxon>
        <taxon>Streptophyta</taxon>
        <taxon>Embryophyta</taxon>
        <taxon>Tracheophyta</taxon>
        <taxon>Spermatophyta</taxon>
        <taxon>Magnoliopsida</taxon>
        <taxon>eudicotyledons</taxon>
        <taxon>Gunneridae</taxon>
        <taxon>Pentapetalae</taxon>
        <taxon>rosids</taxon>
        <taxon>fabids</taxon>
        <taxon>Malpighiales</taxon>
        <taxon>Euphorbiaceae</taxon>
        <taxon>Crotonoideae</taxon>
        <taxon>Manihoteae</taxon>
        <taxon>Manihot</taxon>
    </lineage>
</organism>
<dbReference type="PANTHER" id="PTHR33222">
    <property type="match status" value="1"/>
</dbReference>
<feature type="domain" description="Cyanobacterial aminoacyl-tRNA synthetase CAAD" evidence="5">
    <location>
        <begin position="108"/>
        <end position="193"/>
    </location>
</feature>
<dbReference type="GO" id="GO:0009535">
    <property type="term" value="C:chloroplast thylakoid membrane"/>
    <property type="evidence" value="ECO:0000318"/>
    <property type="project" value="GO_Central"/>
</dbReference>
<keyword evidence="2" id="KW-0175">Coiled coil</keyword>
<proteinExistence type="predicted"/>